<dbReference type="Proteomes" id="UP001060085">
    <property type="component" value="Linkage Group LG04"/>
</dbReference>
<name>A0ACC0B5E6_CATRO</name>
<organism evidence="1 2">
    <name type="scientific">Catharanthus roseus</name>
    <name type="common">Madagascar periwinkle</name>
    <name type="synonym">Vinca rosea</name>
    <dbReference type="NCBI Taxonomy" id="4058"/>
    <lineage>
        <taxon>Eukaryota</taxon>
        <taxon>Viridiplantae</taxon>
        <taxon>Streptophyta</taxon>
        <taxon>Embryophyta</taxon>
        <taxon>Tracheophyta</taxon>
        <taxon>Spermatophyta</taxon>
        <taxon>Magnoliopsida</taxon>
        <taxon>eudicotyledons</taxon>
        <taxon>Gunneridae</taxon>
        <taxon>Pentapetalae</taxon>
        <taxon>asterids</taxon>
        <taxon>lamiids</taxon>
        <taxon>Gentianales</taxon>
        <taxon>Apocynaceae</taxon>
        <taxon>Rauvolfioideae</taxon>
        <taxon>Vinceae</taxon>
        <taxon>Catharanthinae</taxon>
        <taxon>Catharanthus</taxon>
    </lineage>
</organism>
<sequence>MEGENSKGTVCVIGGTGFLASWLIFKLLESGYSVNTTIRSSPERNKDITYLTDLPGASERLGVFNADLNKPDSFGAAIKGCIGVFHVSHPMEFEGKESEEELTRRAVGGALGILQACIDAKTVKRVVYTSSIATVVYNNKGEDMVDETAWSDIDYLRSSNMFGAVYSITKTLTEKTCLEFAEKPGLDIITVLPSLIHGPFLSPSMPGSVRGAMSMFFGNPESLNLWENIPFVHTDDVARAHIFLFENPNAKGRYICSALEITNEQLAEFLAARYPDYGINSPDSSNENKKGKIPSVSSKKLLDTGFNYKYGLEAMYGDAIRCCKEKGIL</sequence>
<evidence type="ECO:0000313" key="1">
    <source>
        <dbReference type="EMBL" id="KAI5667857.1"/>
    </source>
</evidence>
<evidence type="ECO:0000313" key="2">
    <source>
        <dbReference type="Proteomes" id="UP001060085"/>
    </source>
</evidence>
<protein>
    <submittedName>
        <fullName evidence="1">Uncharacterized protein</fullName>
    </submittedName>
</protein>
<comment type="caution">
    <text evidence="1">The sequence shown here is derived from an EMBL/GenBank/DDBJ whole genome shotgun (WGS) entry which is preliminary data.</text>
</comment>
<dbReference type="EMBL" id="CM044704">
    <property type="protein sequence ID" value="KAI5667857.1"/>
    <property type="molecule type" value="Genomic_DNA"/>
</dbReference>
<reference evidence="2" key="1">
    <citation type="journal article" date="2023" name="Nat. Plants">
        <title>Single-cell RNA sequencing provides a high-resolution roadmap for understanding the multicellular compartmentation of specialized metabolism.</title>
        <authorList>
            <person name="Sun S."/>
            <person name="Shen X."/>
            <person name="Li Y."/>
            <person name="Li Y."/>
            <person name="Wang S."/>
            <person name="Li R."/>
            <person name="Zhang H."/>
            <person name="Shen G."/>
            <person name="Guo B."/>
            <person name="Wei J."/>
            <person name="Xu J."/>
            <person name="St-Pierre B."/>
            <person name="Chen S."/>
            <person name="Sun C."/>
        </authorList>
    </citation>
    <scope>NUCLEOTIDE SEQUENCE [LARGE SCALE GENOMIC DNA]</scope>
</reference>
<proteinExistence type="predicted"/>
<keyword evidence="2" id="KW-1185">Reference proteome</keyword>
<accession>A0ACC0B5E6</accession>
<gene>
    <name evidence="1" type="ORF">M9H77_17710</name>
</gene>